<evidence type="ECO:0000313" key="7">
    <source>
        <dbReference type="Proteomes" id="UP001445335"/>
    </source>
</evidence>
<name>A0AAW1QCX0_9CHLO</name>
<dbReference type="Proteomes" id="UP001445335">
    <property type="component" value="Unassembled WGS sequence"/>
</dbReference>
<dbReference type="GO" id="GO:0005737">
    <property type="term" value="C:cytoplasm"/>
    <property type="evidence" value="ECO:0007669"/>
    <property type="project" value="TreeGrafter"/>
</dbReference>
<evidence type="ECO:0000256" key="3">
    <source>
        <dbReference type="RuleBase" id="RU365044"/>
    </source>
</evidence>
<keyword evidence="3" id="KW-0479">Metal-binding</keyword>
<evidence type="ECO:0000259" key="5">
    <source>
        <dbReference type="PROSITE" id="PS51790"/>
    </source>
</evidence>
<dbReference type="InterPro" id="IPR011057">
    <property type="entry name" value="Mss4-like_sf"/>
</dbReference>
<dbReference type="Pfam" id="PF01641">
    <property type="entry name" value="SelR"/>
    <property type="match status" value="1"/>
</dbReference>
<dbReference type="GO" id="GO:0046872">
    <property type="term" value="F:metal ion binding"/>
    <property type="evidence" value="ECO:0007669"/>
    <property type="project" value="UniProtKB-KW"/>
</dbReference>
<dbReference type="PROSITE" id="PS51790">
    <property type="entry name" value="MSRB"/>
    <property type="match status" value="1"/>
</dbReference>
<keyword evidence="7" id="KW-1185">Reference proteome</keyword>
<dbReference type="GO" id="GO:0033743">
    <property type="term" value="F:peptide-methionine (R)-S-oxide reductase activity"/>
    <property type="evidence" value="ECO:0007669"/>
    <property type="project" value="UniProtKB-EC"/>
</dbReference>
<protein>
    <recommendedName>
        <fullName evidence="3">Peptide-methionine (R)-S-oxide reductase</fullName>
        <ecNumber evidence="3">1.8.4.12</ecNumber>
    </recommendedName>
</protein>
<feature type="compositionally biased region" description="Basic and acidic residues" evidence="4">
    <location>
        <begin position="1"/>
        <end position="32"/>
    </location>
</feature>
<comment type="catalytic activity">
    <reaction evidence="3">
        <text>L-methionyl-[protein] + [thioredoxin]-disulfide + H2O = L-methionyl-(R)-S-oxide-[protein] + [thioredoxin]-dithiol</text>
        <dbReference type="Rhea" id="RHEA:24164"/>
        <dbReference type="Rhea" id="RHEA-COMP:10698"/>
        <dbReference type="Rhea" id="RHEA-COMP:10700"/>
        <dbReference type="Rhea" id="RHEA-COMP:12313"/>
        <dbReference type="Rhea" id="RHEA-COMP:12314"/>
        <dbReference type="ChEBI" id="CHEBI:15377"/>
        <dbReference type="ChEBI" id="CHEBI:16044"/>
        <dbReference type="ChEBI" id="CHEBI:29950"/>
        <dbReference type="ChEBI" id="CHEBI:45764"/>
        <dbReference type="ChEBI" id="CHEBI:50058"/>
        <dbReference type="EC" id="1.8.4.12"/>
    </reaction>
</comment>
<comment type="similarity">
    <text evidence="1 3">Belongs to the MsrB Met sulfoxide reductase family.</text>
</comment>
<dbReference type="InterPro" id="IPR002579">
    <property type="entry name" value="Met_Sox_Rdtase_MsrB_dom"/>
</dbReference>
<dbReference type="SUPFAM" id="SSF51316">
    <property type="entry name" value="Mss4-like"/>
    <property type="match status" value="1"/>
</dbReference>
<feature type="compositionally biased region" description="Low complexity" evidence="4">
    <location>
        <begin position="100"/>
        <end position="125"/>
    </location>
</feature>
<dbReference type="EC" id="1.8.4.12" evidence="3"/>
<organism evidence="6 7">
    <name type="scientific">Elliptochloris bilobata</name>
    <dbReference type="NCBI Taxonomy" id="381761"/>
    <lineage>
        <taxon>Eukaryota</taxon>
        <taxon>Viridiplantae</taxon>
        <taxon>Chlorophyta</taxon>
        <taxon>core chlorophytes</taxon>
        <taxon>Trebouxiophyceae</taxon>
        <taxon>Trebouxiophyceae incertae sedis</taxon>
        <taxon>Elliptochloris clade</taxon>
        <taxon>Elliptochloris</taxon>
    </lineage>
</organism>
<dbReference type="NCBIfam" id="TIGR00357">
    <property type="entry name" value="peptide-methionine (R)-S-oxide reductase MsrB"/>
    <property type="match status" value="1"/>
</dbReference>
<evidence type="ECO:0000313" key="6">
    <source>
        <dbReference type="EMBL" id="KAK9819252.1"/>
    </source>
</evidence>
<dbReference type="GO" id="GO:0030091">
    <property type="term" value="P:protein repair"/>
    <property type="evidence" value="ECO:0007669"/>
    <property type="project" value="InterPro"/>
</dbReference>
<proteinExistence type="inferred from homology"/>
<feature type="domain" description="MsrB" evidence="5">
    <location>
        <begin position="184"/>
        <end position="306"/>
    </location>
</feature>
<dbReference type="Gene3D" id="2.170.150.20">
    <property type="entry name" value="Peptide methionine sulfoxide reductase"/>
    <property type="match status" value="1"/>
</dbReference>
<dbReference type="InterPro" id="IPR028427">
    <property type="entry name" value="Met_Sox_Rdtase_MsrB"/>
</dbReference>
<feature type="region of interest" description="Disordered" evidence="4">
    <location>
        <begin position="1"/>
        <end position="148"/>
    </location>
</feature>
<dbReference type="EMBL" id="JALJOU010000124">
    <property type="protein sequence ID" value="KAK9819252.1"/>
    <property type="molecule type" value="Genomic_DNA"/>
</dbReference>
<feature type="compositionally biased region" description="Polar residues" evidence="4">
    <location>
        <begin position="126"/>
        <end position="138"/>
    </location>
</feature>
<gene>
    <name evidence="6" type="ORF">WJX81_001601</name>
</gene>
<comment type="function">
    <text evidence="3">Catalyzes the reduction of methionine sulfoxide (MetSO) to methionine in proteins. Plays a protective role against oxidative stress by restoring activity to proteins that have been inactivated by methionine oxidation. MSRB family specifically reduces the MetSO R-enantiomer.</text>
</comment>
<keyword evidence="3" id="KW-0862">Zinc</keyword>
<dbReference type="PANTHER" id="PTHR10173">
    <property type="entry name" value="METHIONINE SULFOXIDE REDUCTASE"/>
    <property type="match status" value="1"/>
</dbReference>
<reference evidence="6 7" key="1">
    <citation type="journal article" date="2024" name="Nat. Commun.">
        <title>Phylogenomics reveals the evolutionary origins of lichenization in chlorophyte algae.</title>
        <authorList>
            <person name="Puginier C."/>
            <person name="Libourel C."/>
            <person name="Otte J."/>
            <person name="Skaloud P."/>
            <person name="Haon M."/>
            <person name="Grisel S."/>
            <person name="Petersen M."/>
            <person name="Berrin J.G."/>
            <person name="Delaux P.M."/>
            <person name="Dal Grande F."/>
            <person name="Keller J."/>
        </authorList>
    </citation>
    <scope>NUCLEOTIDE SEQUENCE [LARGE SCALE GENOMIC DNA]</scope>
    <source>
        <strain evidence="6 7">SAG 245.80</strain>
    </source>
</reference>
<accession>A0AAW1QCX0</accession>
<comment type="cofactor">
    <cofactor evidence="3">
        <name>Zn(2+)</name>
        <dbReference type="ChEBI" id="CHEBI:29105"/>
    </cofactor>
    <text evidence="3">Binds 1 zinc ion per subunit.</text>
</comment>
<evidence type="ECO:0000256" key="4">
    <source>
        <dbReference type="SAM" id="MobiDB-lite"/>
    </source>
</evidence>
<dbReference type="GO" id="GO:0006979">
    <property type="term" value="P:response to oxidative stress"/>
    <property type="evidence" value="ECO:0007669"/>
    <property type="project" value="InterPro"/>
</dbReference>
<keyword evidence="2 3" id="KW-0560">Oxidoreductase</keyword>
<comment type="caution">
    <text evidence="6">The sequence shown here is derived from an EMBL/GenBank/DDBJ whole genome shotgun (WGS) entry which is preliminary data.</text>
</comment>
<dbReference type="PANTHER" id="PTHR10173:SF57">
    <property type="entry name" value="PEPTIDE-METHIONINE (R)-S-OXIDE REDUCTASE"/>
    <property type="match status" value="1"/>
</dbReference>
<evidence type="ECO:0000256" key="1">
    <source>
        <dbReference type="ARBA" id="ARBA00007174"/>
    </source>
</evidence>
<dbReference type="AlphaFoldDB" id="A0AAW1QCX0"/>
<sequence length="308" mass="32718">MMHSGTHAEDDTDRDYRDYPRDYRPDFYRRDYTGSGALGLVGGVAGAFAGSSGGGGPYGGNGGGSGYYGGGGPGGQGNGGQGQSDNQSAPAPSPPPSGSNTTVVNNNYVTVNNGTANVNNNNMVNSQSTPPQQNNLQPAASDGDPERSEREIYLAGRMAVAADTSSLHELLNVLRRRGEVAHSDEEWRRRLTKSQYGILREAGTELPFKSPLNKEKRPGKFCCAGCGAPLFDMAAKYDSGTGWPSFFDVLPGAVDLVPDPSIPFYPRTEVRCHRCQCHLGHVFDDGPAPTGQRYCMNGAAMLFEPVTA</sequence>
<evidence type="ECO:0000256" key="2">
    <source>
        <dbReference type="ARBA" id="ARBA00023002"/>
    </source>
</evidence>
<feature type="compositionally biased region" description="Gly residues" evidence="4">
    <location>
        <begin position="36"/>
        <end position="82"/>
    </location>
</feature>